<dbReference type="EC" id="3.6.1.10" evidence="3 12"/>
<evidence type="ECO:0000256" key="7">
    <source>
        <dbReference type="ARBA" id="ARBA00022801"/>
    </source>
</evidence>
<keyword evidence="8" id="KW-0735">Signal-anchor</keyword>
<evidence type="ECO:0000256" key="8">
    <source>
        <dbReference type="ARBA" id="ARBA00022968"/>
    </source>
</evidence>
<gene>
    <name evidence="16" type="ORF">FMOSSE_LOCUS8817</name>
</gene>
<evidence type="ECO:0000256" key="5">
    <source>
        <dbReference type="ARBA" id="ARBA00022554"/>
    </source>
</evidence>
<comment type="similarity">
    <text evidence="2">Belongs to the endopolyphosphatase PPN1 family.</text>
</comment>
<dbReference type="GO" id="GO:0005615">
    <property type="term" value="C:extracellular space"/>
    <property type="evidence" value="ECO:0007669"/>
    <property type="project" value="TreeGrafter"/>
</dbReference>
<dbReference type="EMBL" id="CAJVPP010002395">
    <property type="protein sequence ID" value="CAG8598466.1"/>
    <property type="molecule type" value="Genomic_DNA"/>
</dbReference>
<keyword evidence="11" id="KW-0325">Glycoprotein</keyword>
<feature type="compositionally biased region" description="Basic and acidic residues" evidence="13">
    <location>
        <begin position="361"/>
        <end position="373"/>
    </location>
</feature>
<dbReference type="GO" id="GO:0005774">
    <property type="term" value="C:vacuolar membrane"/>
    <property type="evidence" value="ECO:0007669"/>
    <property type="project" value="UniProtKB-SubCell"/>
</dbReference>
<evidence type="ECO:0000313" key="16">
    <source>
        <dbReference type="EMBL" id="CAG8598466.1"/>
    </source>
</evidence>
<comment type="catalytic activity">
    <reaction evidence="12">
        <text>[phosphate](n+1) + n H2O = (n+1) phosphate + n H(+)</text>
        <dbReference type="Rhea" id="RHEA:22452"/>
        <dbReference type="Rhea" id="RHEA-COMP:14280"/>
        <dbReference type="ChEBI" id="CHEBI:15377"/>
        <dbReference type="ChEBI" id="CHEBI:15378"/>
        <dbReference type="ChEBI" id="CHEBI:16838"/>
        <dbReference type="ChEBI" id="CHEBI:43474"/>
        <dbReference type="EC" id="3.6.1.10"/>
    </reaction>
</comment>
<evidence type="ECO:0000256" key="10">
    <source>
        <dbReference type="ARBA" id="ARBA00023136"/>
    </source>
</evidence>
<evidence type="ECO:0000256" key="9">
    <source>
        <dbReference type="ARBA" id="ARBA00022989"/>
    </source>
</evidence>
<name>A0A9N9CE17_FUNMO</name>
<dbReference type="PANTHER" id="PTHR10340">
    <property type="entry name" value="SPHINGOMYELIN PHOSPHODIESTERASE"/>
    <property type="match status" value="1"/>
</dbReference>
<dbReference type="CDD" id="cd00842">
    <property type="entry name" value="MPP_ASMase"/>
    <property type="match status" value="1"/>
</dbReference>
<dbReference type="GO" id="GO:0006798">
    <property type="term" value="P:polyphosphate catabolic process"/>
    <property type="evidence" value="ECO:0007669"/>
    <property type="project" value="TreeGrafter"/>
</dbReference>
<evidence type="ECO:0000256" key="13">
    <source>
        <dbReference type="SAM" id="MobiDB-lite"/>
    </source>
</evidence>
<dbReference type="GO" id="GO:0008081">
    <property type="term" value="F:phosphoric diester hydrolase activity"/>
    <property type="evidence" value="ECO:0007669"/>
    <property type="project" value="TreeGrafter"/>
</dbReference>
<evidence type="ECO:0000256" key="14">
    <source>
        <dbReference type="SAM" id="Phobius"/>
    </source>
</evidence>
<evidence type="ECO:0000256" key="12">
    <source>
        <dbReference type="PIRNR" id="PIRNR027093"/>
    </source>
</evidence>
<proteinExistence type="inferred from homology"/>
<accession>A0A9N9CE17</accession>
<keyword evidence="10 12" id="KW-0472">Membrane</keyword>
<dbReference type="InterPro" id="IPR041805">
    <property type="entry name" value="ASMase/PPN1_MPP"/>
</dbReference>
<feature type="domain" description="Calcineurin-like phosphoesterase" evidence="15">
    <location>
        <begin position="43"/>
        <end position="291"/>
    </location>
</feature>
<evidence type="ECO:0000256" key="6">
    <source>
        <dbReference type="ARBA" id="ARBA00022692"/>
    </source>
</evidence>
<evidence type="ECO:0000313" key="17">
    <source>
        <dbReference type="Proteomes" id="UP000789375"/>
    </source>
</evidence>
<keyword evidence="7 12" id="KW-0378">Hydrolase</keyword>
<reference evidence="16" key="1">
    <citation type="submission" date="2021-06" db="EMBL/GenBank/DDBJ databases">
        <authorList>
            <person name="Kallberg Y."/>
            <person name="Tangrot J."/>
            <person name="Rosling A."/>
        </authorList>
    </citation>
    <scope>NUCLEOTIDE SEQUENCE</scope>
    <source>
        <strain evidence="16">87-6 pot B 2015</strain>
    </source>
</reference>
<keyword evidence="6 14" id="KW-0812">Transmembrane</keyword>
<sequence>MVDSAKILYLIILLFVLIILGTPFLSPHFEELPIKKEPELHGNFLHITDLHPDPRYDSNATVKSRCHKHFQSSSKPKHMFKGKAGPWGAPTTICDAPLSLIDATFEWLEKNWKDQLDFIIWTGDNSRHDNDENFPRTPVEMFQLNRMISEKFLKTFANTNKAKKKHAPHFIPIVPSIGNNDIYPHNIIEAGPNSMLSILHDIWSPFIPNGQHETFINGGYYYTEVIPGKLMVVSLNTMYFFKSNSAVNGCVDPLQPGTKEMKWLNDVLKLARERGMKVYLTGHVAPRARAYTITCYKRYGRLSLKYQDVILGHYYGHSNMDHFFFIGSKGIREKNPKNNTNGDVLSISDDDLYEDEEDEEPVKAENREKFSPESDSKIDEYLGELHHHYSAIPPHTDHLANDYVVVNINPSVIPTFFPALRIVKYNTTEVTRDEVDSTKLHQNTFLTPLGYTQYFMNLTQANLYPNITPEYTVEYTTWDDYLMKDLTVPSWIHLAREIANNGLDGSLWEKVREFLLVGTNSLINQKNKSFQQCTYSSCSAKGPEDYLASELSAMVFLAAVITTALPQGEPQTNETEAESGNFEKFKNKIKDLFHNDKEDDD</sequence>
<keyword evidence="5 12" id="KW-0926">Vacuole</keyword>
<dbReference type="InterPro" id="IPR012358">
    <property type="entry name" value="EndopolyPtase_N1"/>
</dbReference>
<dbReference type="SUPFAM" id="SSF56300">
    <property type="entry name" value="Metallo-dependent phosphatases"/>
    <property type="match status" value="1"/>
</dbReference>
<evidence type="ECO:0000259" key="15">
    <source>
        <dbReference type="Pfam" id="PF00149"/>
    </source>
</evidence>
<feature type="compositionally biased region" description="Acidic residues" evidence="13">
    <location>
        <begin position="348"/>
        <end position="360"/>
    </location>
</feature>
<comment type="function">
    <text evidence="12">Catalyzes the hydrolysis of inorganic polyphosphate (polyP) chains of many hundreds of phosphate residues into shorter lengths.</text>
</comment>
<dbReference type="Proteomes" id="UP000789375">
    <property type="component" value="Unassembled WGS sequence"/>
</dbReference>
<dbReference type="GO" id="GO:0000324">
    <property type="term" value="C:fungal-type vacuole"/>
    <property type="evidence" value="ECO:0007669"/>
    <property type="project" value="TreeGrafter"/>
</dbReference>
<dbReference type="PANTHER" id="PTHR10340:SF55">
    <property type="entry name" value="ENDOPOLYPHOSPHATASE"/>
    <property type="match status" value="1"/>
</dbReference>
<evidence type="ECO:0000256" key="11">
    <source>
        <dbReference type="ARBA" id="ARBA00023180"/>
    </source>
</evidence>
<dbReference type="Pfam" id="PF00149">
    <property type="entry name" value="Metallophos"/>
    <property type="match status" value="1"/>
</dbReference>
<dbReference type="AlphaFoldDB" id="A0A9N9CE17"/>
<keyword evidence="9 14" id="KW-1133">Transmembrane helix</keyword>
<evidence type="ECO:0000256" key="1">
    <source>
        <dbReference type="ARBA" id="ARBA00004576"/>
    </source>
</evidence>
<dbReference type="InterPro" id="IPR029052">
    <property type="entry name" value="Metallo-depent_PP-like"/>
</dbReference>
<evidence type="ECO:0000256" key="4">
    <source>
        <dbReference type="ARBA" id="ARBA00014458"/>
    </source>
</evidence>
<comment type="caution">
    <text evidence="16">The sequence shown here is derived from an EMBL/GenBank/DDBJ whole genome shotgun (WGS) entry which is preliminary data.</text>
</comment>
<evidence type="ECO:0000256" key="3">
    <source>
        <dbReference type="ARBA" id="ARBA00012459"/>
    </source>
</evidence>
<dbReference type="GO" id="GO:0000298">
    <property type="term" value="F:endopolyphosphatase activity"/>
    <property type="evidence" value="ECO:0007669"/>
    <property type="project" value="UniProtKB-EC"/>
</dbReference>
<protein>
    <recommendedName>
        <fullName evidence="4 12">Endopolyphosphatase</fullName>
        <ecNumber evidence="3 12">3.6.1.10</ecNumber>
    </recommendedName>
</protein>
<dbReference type="Gene3D" id="3.60.21.10">
    <property type="match status" value="1"/>
</dbReference>
<dbReference type="InterPro" id="IPR004843">
    <property type="entry name" value="Calcineurin-like_PHP"/>
</dbReference>
<dbReference type="PIRSF" id="PIRSF027093">
    <property type="entry name" value="EndopolyPtase_N1"/>
    <property type="match status" value="1"/>
</dbReference>
<evidence type="ECO:0000256" key="2">
    <source>
        <dbReference type="ARBA" id="ARBA00010399"/>
    </source>
</evidence>
<dbReference type="GO" id="GO:0004309">
    <property type="term" value="F:exopolyphosphatase activity"/>
    <property type="evidence" value="ECO:0007669"/>
    <property type="project" value="TreeGrafter"/>
</dbReference>
<comment type="subcellular location">
    <subcellularLocation>
        <location evidence="1">Vacuole membrane</location>
        <topology evidence="1">Single-pass type II membrane protein</topology>
    </subcellularLocation>
</comment>
<keyword evidence="17" id="KW-1185">Reference proteome</keyword>
<feature type="region of interest" description="Disordered" evidence="13">
    <location>
        <begin position="336"/>
        <end position="373"/>
    </location>
</feature>
<feature type="transmembrane region" description="Helical" evidence="14">
    <location>
        <begin position="7"/>
        <end position="26"/>
    </location>
</feature>
<organism evidence="16 17">
    <name type="scientific">Funneliformis mosseae</name>
    <name type="common">Endomycorrhizal fungus</name>
    <name type="synonym">Glomus mosseae</name>
    <dbReference type="NCBI Taxonomy" id="27381"/>
    <lineage>
        <taxon>Eukaryota</taxon>
        <taxon>Fungi</taxon>
        <taxon>Fungi incertae sedis</taxon>
        <taxon>Mucoromycota</taxon>
        <taxon>Glomeromycotina</taxon>
        <taxon>Glomeromycetes</taxon>
        <taxon>Glomerales</taxon>
        <taxon>Glomeraceae</taxon>
        <taxon>Funneliformis</taxon>
    </lineage>
</organism>